<accession>A0A1J5T927</accession>
<dbReference type="CDD" id="cd18084">
    <property type="entry name" value="RsmE-like"/>
    <property type="match status" value="1"/>
</dbReference>
<keyword evidence="8" id="KW-0949">S-adenosyl-L-methionine</keyword>
<dbReference type="InterPro" id="IPR046887">
    <property type="entry name" value="RsmE_PUA-like"/>
</dbReference>
<sequence>MPVPTPLSTMSAPRFYCPPPLPLGTNCELPPEAAHHASRVLRLRAGDAVQIFDGLGNALDAAIDSIQGKHVVLDNLQAAPARAESGLQIVLAQAMCTSEKMDWVVQKATELGAAEIAPVQTQRSVAKLTGPRAEKRAEHWRNVAVSACEQCGRNTLPQLHQPQELGTWLNEMRHAPGSKFILLPGGAGNLQSQPKPQSRVTLLIGPEGGFTADETNVAQQAGFVPVLLGPRVLRTETAAIAGIAVLQTLWGDFN</sequence>
<comment type="subcellular location">
    <subcellularLocation>
        <location evidence="1">Cytoplasm</location>
    </subcellularLocation>
</comment>
<dbReference type="Gene3D" id="2.40.240.20">
    <property type="entry name" value="Hypothetical PUA domain-like, domain 1"/>
    <property type="match status" value="1"/>
</dbReference>
<evidence type="ECO:0000256" key="2">
    <source>
        <dbReference type="ARBA" id="ARBA00005528"/>
    </source>
</evidence>
<dbReference type="InterPro" id="IPR029026">
    <property type="entry name" value="tRNA_m1G_MTases_N"/>
</dbReference>
<evidence type="ECO:0000259" key="11">
    <source>
        <dbReference type="Pfam" id="PF04452"/>
    </source>
</evidence>
<dbReference type="InterPro" id="IPR006700">
    <property type="entry name" value="RsmE"/>
</dbReference>
<organism evidence="13">
    <name type="scientific">mine drainage metagenome</name>
    <dbReference type="NCBI Taxonomy" id="410659"/>
    <lineage>
        <taxon>unclassified sequences</taxon>
        <taxon>metagenomes</taxon>
        <taxon>ecological metagenomes</taxon>
    </lineage>
</organism>
<comment type="similarity">
    <text evidence="2">Belongs to the RNA methyltransferase RsmE family.</text>
</comment>
<comment type="function">
    <text evidence="9">Specifically methylates the N3 position of the uracil ring of uridine 1498 (m3U1498) in 16S rRNA. Acts on the fully assembled 30S ribosomal subunit.</text>
</comment>
<evidence type="ECO:0000256" key="4">
    <source>
        <dbReference type="ARBA" id="ARBA00022490"/>
    </source>
</evidence>
<dbReference type="PIRSF" id="PIRSF015601">
    <property type="entry name" value="MTase_slr0722"/>
    <property type="match status" value="1"/>
</dbReference>
<keyword evidence="7 13" id="KW-0808">Transferase</keyword>
<dbReference type="SUPFAM" id="SSF88697">
    <property type="entry name" value="PUA domain-like"/>
    <property type="match status" value="1"/>
</dbReference>
<keyword evidence="6 13" id="KW-0489">Methyltransferase</keyword>
<dbReference type="Pfam" id="PF20260">
    <property type="entry name" value="PUA_4"/>
    <property type="match status" value="1"/>
</dbReference>
<dbReference type="GO" id="GO:0070475">
    <property type="term" value="P:rRNA base methylation"/>
    <property type="evidence" value="ECO:0007669"/>
    <property type="project" value="TreeGrafter"/>
</dbReference>
<evidence type="ECO:0000256" key="10">
    <source>
        <dbReference type="ARBA" id="ARBA00047944"/>
    </source>
</evidence>
<dbReference type="SUPFAM" id="SSF75217">
    <property type="entry name" value="alpha/beta knot"/>
    <property type="match status" value="1"/>
</dbReference>
<name>A0A1J5T927_9ZZZZ</name>
<dbReference type="NCBIfam" id="NF008692">
    <property type="entry name" value="PRK11713.1-5"/>
    <property type="match status" value="1"/>
</dbReference>
<dbReference type="PANTHER" id="PTHR30027:SF3">
    <property type="entry name" value="16S RRNA (URACIL(1498)-N(3))-METHYLTRANSFERASE"/>
    <property type="match status" value="1"/>
</dbReference>
<evidence type="ECO:0000256" key="5">
    <source>
        <dbReference type="ARBA" id="ARBA00022552"/>
    </source>
</evidence>
<dbReference type="InterPro" id="IPR015947">
    <property type="entry name" value="PUA-like_sf"/>
</dbReference>
<dbReference type="EC" id="2.1.1.193" evidence="3"/>
<dbReference type="Gene3D" id="3.40.1280.10">
    <property type="match status" value="1"/>
</dbReference>
<feature type="domain" description="Ribosomal RNA small subunit methyltransferase E PUA-like" evidence="12">
    <location>
        <begin position="30"/>
        <end position="73"/>
    </location>
</feature>
<evidence type="ECO:0000313" key="13">
    <source>
        <dbReference type="EMBL" id="OIR10324.1"/>
    </source>
</evidence>
<keyword evidence="5" id="KW-0698">rRNA processing</keyword>
<protein>
    <recommendedName>
        <fullName evidence="3">16S rRNA (uracil(1498)-N(3))-methyltransferase</fullName>
        <ecNumber evidence="3">2.1.1.193</ecNumber>
    </recommendedName>
</protein>
<evidence type="ECO:0000259" key="12">
    <source>
        <dbReference type="Pfam" id="PF20260"/>
    </source>
</evidence>
<evidence type="ECO:0000256" key="8">
    <source>
        <dbReference type="ARBA" id="ARBA00022691"/>
    </source>
</evidence>
<dbReference type="NCBIfam" id="TIGR00046">
    <property type="entry name" value="RsmE family RNA methyltransferase"/>
    <property type="match status" value="1"/>
</dbReference>
<dbReference type="InterPro" id="IPR029028">
    <property type="entry name" value="Alpha/beta_knot_MTases"/>
</dbReference>
<keyword evidence="4" id="KW-0963">Cytoplasm</keyword>
<gene>
    <name evidence="13" type="primary">rsmE_4</name>
    <name evidence="13" type="ORF">GALL_76360</name>
</gene>
<feature type="domain" description="Ribosomal RNA small subunit methyltransferase E methyltransferase" evidence="11">
    <location>
        <begin position="84"/>
        <end position="247"/>
    </location>
</feature>
<comment type="catalytic activity">
    <reaction evidence="10">
        <text>uridine(1498) in 16S rRNA + S-adenosyl-L-methionine = N(3)-methyluridine(1498) in 16S rRNA + S-adenosyl-L-homocysteine + H(+)</text>
        <dbReference type="Rhea" id="RHEA:42920"/>
        <dbReference type="Rhea" id="RHEA-COMP:10283"/>
        <dbReference type="Rhea" id="RHEA-COMP:10284"/>
        <dbReference type="ChEBI" id="CHEBI:15378"/>
        <dbReference type="ChEBI" id="CHEBI:57856"/>
        <dbReference type="ChEBI" id="CHEBI:59789"/>
        <dbReference type="ChEBI" id="CHEBI:65315"/>
        <dbReference type="ChEBI" id="CHEBI:74502"/>
        <dbReference type="EC" id="2.1.1.193"/>
    </reaction>
</comment>
<evidence type="ECO:0000256" key="1">
    <source>
        <dbReference type="ARBA" id="ARBA00004496"/>
    </source>
</evidence>
<dbReference type="InterPro" id="IPR046886">
    <property type="entry name" value="RsmE_MTase_dom"/>
</dbReference>
<dbReference type="GO" id="GO:0005737">
    <property type="term" value="C:cytoplasm"/>
    <property type="evidence" value="ECO:0007669"/>
    <property type="project" value="UniProtKB-SubCell"/>
</dbReference>
<comment type="caution">
    <text evidence="13">The sequence shown here is derived from an EMBL/GenBank/DDBJ whole genome shotgun (WGS) entry which is preliminary data.</text>
</comment>
<dbReference type="PANTHER" id="PTHR30027">
    <property type="entry name" value="RIBOSOMAL RNA SMALL SUBUNIT METHYLTRANSFERASE E"/>
    <property type="match status" value="1"/>
</dbReference>
<evidence type="ECO:0000256" key="3">
    <source>
        <dbReference type="ARBA" id="ARBA00012328"/>
    </source>
</evidence>
<dbReference type="EMBL" id="MLJW01000023">
    <property type="protein sequence ID" value="OIR10324.1"/>
    <property type="molecule type" value="Genomic_DNA"/>
</dbReference>
<proteinExistence type="inferred from homology"/>
<dbReference type="Pfam" id="PF04452">
    <property type="entry name" value="Methyltrans_RNA"/>
    <property type="match status" value="1"/>
</dbReference>
<evidence type="ECO:0000256" key="9">
    <source>
        <dbReference type="ARBA" id="ARBA00025699"/>
    </source>
</evidence>
<reference evidence="13" key="1">
    <citation type="submission" date="2016-10" db="EMBL/GenBank/DDBJ databases">
        <title>Sequence of Gallionella enrichment culture.</title>
        <authorList>
            <person name="Poehlein A."/>
            <person name="Muehling M."/>
            <person name="Daniel R."/>
        </authorList>
    </citation>
    <scope>NUCLEOTIDE SEQUENCE</scope>
</reference>
<dbReference type="AlphaFoldDB" id="A0A1J5T927"/>
<evidence type="ECO:0000256" key="6">
    <source>
        <dbReference type="ARBA" id="ARBA00022603"/>
    </source>
</evidence>
<evidence type="ECO:0000256" key="7">
    <source>
        <dbReference type="ARBA" id="ARBA00022679"/>
    </source>
</evidence>
<dbReference type="GO" id="GO:0070042">
    <property type="term" value="F:rRNA (uridine-N3-)-methyltransferase activity"/>
    <property type="evidence" value="ECO:0007669"/>
    <property type="project" value="TreeGrafter"/>
</dbReference>